<accession>A0A7J5Z4F4</accession>
<feature type="non-terminal residue" evidence="1">
    <location>
        <position position="1"/>
    </location>
</feature>
<name>A0A7J5Z4F4_DISMA</name>
<dbReference type="EMBL" id="JAAKFY010000006">
    <property type="protein sequence ID" value="KAF3856466.1"/>
    <property type="molecule type" value="Genomic_DNA"/>
</dbReference>
<comment type="caution">
    <text evidence="1">The sequence shown here is derived from an EMBL/GenBank/DDBJ whole genome shotgun (WGS) entry which is preliminary data.</text>
</comment>
<keyword evidence="2" id="KW-1185">Reference proteome</keyword>
<gene>
    <name evidence="1" type="ORF">F7725_017189</name>
</gene>
<dbReference type="Proteomes" id="UP000518266">
    <property type="component" value="Unassembled WGS sequence"/>
</dbReference>
<dbReference type="AlphaFoldDB" id="A0A7J5Z4F4"/>
<sequence>MSLANDCVRGHSTEHLSSVTVLSYFFTSEFMKAHARHFGLPMFKGKQEQRMFLQPFLSIPVWTKDGS</sequence>
<evidence type="ECO:0000313" key="2">
    <source>
        <dbReference type="Proteomes" id="UP000518266"/>
    </source>
</evidence>
<proteinExistence type="predicted"/>
<organism evidence="1 2">
    <name type="scientific">Dissostichus mawsoni</name>
    <name type="common">Antarctic cod</name>
    <dbReference type="NCBI Taxonomy" id="36200"/>
    <lineage>
        <taxon>Eukaryota</taxon>
        <taxon>Metazoa</taxon>
        <taxon>Chordata</taxon>
        <taxon>Craniata</taxon>
        <taxon>Vertebrata</taxon>
        <taxon>Euteleostomi</taxon>
        <taxon>Actinopterygii</taxon>
        <taxon>Neopterygii</taxon>
        <taxon>Teleostei</taxon>
        <taxon>Neoteleostei</taxon>
        <taxon>Acanthomorphata</taxon>
        <taxon>Eupercaria</taxon>
        <taxon>Perciformes</taxon>
        <taxon>Notothenioidei</taxon>
        <taxon>Nototheniidae</taxon>
        <taxon>Dissostichus</taxon>
    </lineage>
</organism>
<reference evidence="1 2" key="1">
    <citation type="submission" date="2020-03" db="EMBL/GenBank/DDBJ databases">
        <title>Dissostichus mawsoni Genome sequencing and assembly.</title>
        <authorList>
            <person name="Park H."/>
        </authorList>
    </citation>
    <scope>NUCLEOTIDE SEQUENCE [LARGE SCALE GENOMIC DNA]</scope>
    <source>
        <strain evidence="1">DM0001</strain>
        <tissue evidence="1">Muscle</tissue>
    </source>
</reference>
<evidence type="ECO:0000313" key="1">
    <source>
        <dbReference type="EMBL" id="KAF3856466.1"/>
    </source>
</evidence>
<protein>
    <submittedName>
        <fullName evidence="1">Uncharacterized protein</fullName>
    </submittedName>
</protein>